<proteinExistence type="predicted"/>
<feature type="domain" description="HTH cro/C1-type" evidence="1">
    <location>
        <begin position="5"/>
        <end position="59"/>
    </location>
</feature>
<comment type="caution">
    <text evidence="2">The sequence shown here is derived from an EMBL/GenBank/DDBJ whole genome shotgun (WGS) entry which is preliminary data.</text>
</comment>
<dbReference type="Proteomes" id="UP001501742">
    <property type="component" value="Unassembled WGS sequence"/>
</dbReference>
<gene>
    <name evidence="2" type="ORF">GCM10009627_28990</name>
</gene>
<reference evidence="3" key="1">
    <citation type="journal article" date="2019" name="Int. J. Syst. Evol. Microbiol.">
        <title>The Global Catalogue of Microorganisms (GCM) 10K type strain sequencing project: providing services to taxonomists for standard genome sequencing and annotation.</title>
        <authorList>
            <consortium name="The Broad Institute Genomics Platform"/>
            <consortium name="The Broad Institute Genome Sequencing Center for Infectious Disease"/>
            <person name="Wu L."/>
            <person name="Ma J."/>
        </authorList>
    </citation>
    <scope>NUCLEOTIDE SEQUENCE [LARGE SCALE GENOMIC DNA]</scope>
    <source>
        <strain evidence="3">JCM 12140</strain>
    </source>
</reference>
<accession>A0ABP4KAM3</accession>
<dbReference type="Gene3D" id="1.10.260.40">
    <property type="entry name" value="lambda repressor-like DNA-binding domains"/>
    <property type="match status" value="1"/>
</dbReference>
<dbReference type="InterPro" id="IPR001387">
    <property type="entry name" value="Cro/C1-type_HTH"/>
</dbReference>
<name>A0ABP4KAM3_9MICO</name>
<dbReference type="SUPFAM" id="SSF47413">
    <property type="entry name" value="lambda repressor-like DNA-binding domains"/>
    <property type="match status" value="1"/>
</dbReference>
<evidence type="ECO:0000313" key="2">
    <source>
        <dbReference type="EMBL" id="GAA1494553.1"/>
    </source>
</evidence>
<dbReference type="InterPro" id="IPR010982">
    <property type="entry name" value="Lambda_DNA-bd_dom_sf"/>
</dbReference>
<keyword evidence="3" id="KW-1185">Reference proteome</keyword>
<organism evidence="2 3">
    <name type="scientific">Curtobacterium herbarum</name>
    <dbReference type="NCBI Taxonomy" id="150122"/>
    <lineage>
        <taxon>Bacteria</taxon>
        <taxon>Bacillati</taxon>
        <taxon>Actinomycetota</taxon>
        <taxon>Actinomycetes</taxon>
        <taxon>Micrococcales</taxon>
        <taxon>Microbacteriaceae</taxon>
        <taxon>Curtobacterium</taxon>
    </lineage>
</organism>
<protein>
    <recommendedName>
        <fullName evidence="1">HTH cro/C1-type domain-containing protein</fullName>
    </recommendedName>
</protein>
<dbReference type="SMART" id="SM00530">
    <property type="entry name" value="HTH_XRE"/>
    <property type="match status" value="1"/>
</dbReference>
<sequence length="68" mass="7279">MARAIIDERLIRQLSRVELAACAGVTPDVVADLERGRPGVGLYAIRSVLRALDVEPLALPPVTTEAGR</sequence>
<dbReference type="PROSITE" id="PS50943">
    <property type="entry name" value="HTH_CROC1"/>
    <property type="match status" value="1"/>
</dbReference>
<evidence type="ECO:0000259" key="1">
    <source>
        <dbReference type="PROSITE" id="PS50943"/>
    </source>
</evidence>
<dbReference type="RefSeq" id="WP_204607140.1">
    <property type="nucleotide sequence ID" value="NZ_BAAAJX010000016.1"/>
</dbReference>
<evidence type="ECO:0000313" key="3">
    <source>
        <dbReference type="Proteomes" id="UP001501742"/>
    </source>
</evidence>
<dbReference type="CDD" id="cd00093">
    <property type="entry name" value="HTH_XRE"/>
    <property type="match status" value="1"/>
</dbReference>
<dbReference type="EMBL" id="BAAAJX010000016">
    <property type="protein sequence ID" value="GAA1494553.1"/>
    <property type="molecule type" value="Genomic_DNA"/>
</dbReference>